<protein>
    <recommendedName>
        <fullName evidence="3">Ig-like domain-containing protein</fullName>
    </recommendedName>
</protein>
<dbReference type="InterPro" id="IPR007110">
    <property type="entry name" value="Ig-like_dom"/>
</dbReference>
<keyword evidence="2" id="KW-0812">Transmembrane</keyword>
<dbReference type="PANTHER" id="PTHR44598">
    <property type="entry name" value="JUNCTIONAL ADHESION MOLECULE C"/>
    <property type="match status" value="1"/>
</dbReference>
<keyword evidence="2" id="KW-0472">Membrane</keyword>
<name>A0A7J6ABK9_AMEME</name>
<dbReference type="Proteomes" id="UP000593565">
    <property type="component" value="Unassembled WGS sequence"/>
</dbReference>
<keyword evidence="2" id="KW-1133">Transmembrane helix</keyword>
<sequence length="318" mass="35540">MDLLSILTQNRDMASTTLLFFVLILSSVRVGKSAETLFKLKCQPAVGVIGQTTHISCSIEFLTDSKLVSINTVVLTRSGEEKPCFTFQPYVNRVTGDSRFKVENEPSLQLHNTAISDEGEYRYFIRTSLGNEQVKFTINVTAQYHNPIITSMPEEVVNGEHADLYCNASDGYPEGTIHWFDQSNTNWTKSTTLQSTQGNDGLFTLSSKLSFQKIDTLWEPFRCVVFNNRYEEEGGSTFHLKIKGNLPNSPAGDSTVKNIIAPVIVIGSLIIGLLIALLFKRRRNRHSNTTEQTYPEEGEALNEPVYKKAADAEEKIAV</sequence>
<dbReference type="InterPro" id="IPR036179">
    <property type="entry name" value="Ig-like_dom_sf"/>
</dbReference>
<dbReference type="GO" id="GO:0044291">
    <property type="term" value="C:cell-cell contact zone"/>
    <property type="evidence" value="ECO:0007669"/>
    <property type="project" value="TreeGrafter"/>
</dbReference>
<dbReference type="EMBL" id="JAAGNN010000014">
    <property type="protein sequence ID" value="KAF4080324.1"/>
    <property type="molecule type" value="Genomic_DNA"/>
</dbReference>
<feature type="transmembrane region" description="Helical" evidence="2">
    <location>
        <begin position="259"/>
        <end position="279"/>
    </location>
</feature>
<keyword evidence="5" id="KW-1185">Reference proteome</keyword>
<keyword evidence="1" id="KW-1015">Disulfide bond</keyword>
<dbReference type="PROSITE" id="PS50835">
    <property type="entry name" value="IG_LIKE"/>
    <property type="match status" value="1"/>
</dbReference>
<feature type="domain" description="Ig-like" evidence="3">
    <location>
        <begin position="147"/>
        <end position="243"/>
    </location>
</feature>
<dbReference type="PANTHER" id="PTHR44598:SF3">
    <property type="entry name" value="JUNCTIONAL ADHESION MOLECULE 3B"/>
    <property type="match status" value="1"/>
</dbReference>
<dbReference type="GO" id="GO:0046982">
    <property type="term" value="F:protein heterodimerization activity"/>
    <property type="evidence" value="ECO:0007669"/>
    <property type="project" value="InterPro"/>
</dbReference>
<evidence type="ECO:0000259" key="3">
    <source>
        <dbReference type="PROSITE" id="PS50835"/>
    </source>
</evidence>
<dbReference type="Gene3D" id="2.60.40.10">
    <property type="entry name" value="Immunoglobulins"/>
    <property type="match status" value="2"/>
</dbReference>
<evidence type="ECO:0000256" key="2">
    <source>
        <dbReference type="SAM" id="Phobius"/>
    </source>
</evidence>
<comment type="caution">
    <text evidence="4">The sequence shown here is derived from an EMBL/GenBank/DDBJ whole genome shotgun (WGS) entry which is preliminary data.</text>
</comment>
<dbReference type="AlphaFoldDB" id="A0A7J6ABK9"/>
<dbReference type="InterPro" id="IPR042974">
    <property type="entry name" value="JAM-C"/>
</dbReference>
<dbReference type="InterPro" id="IPR013162">
    <property type="entry name" value="CD80_C2-set"/>
</dbReference>
<organism evidence="4 5">
    <name type="scientific">Ameiurus melas</name>
    <name type="common">Black bullhead</name>
    <name type="synonym">Silurus melas</name>
    <dbReference type="NCBI Taxonomy" id="219545"/>
    <lineage>
        <taxon>Eukaryota</taxon>
        <taxon>Metazoa</taxon>
        <taxon>Chordata</taxon>
        <taxon>Craniata</taxon>
        <taxon>Vertebrata</taxon>
        <taxon>Euteleostomi</taxon>
        <taxon>Actinopterygii</taxon>
        <taxon>Neopterygii</taxon>
        <taxon>Teleostei</taxon>
        <taxon>Ostariophysi</taxon>
        <taxon>Siluriformes</taxon>
        <taxon>Ictaluridae</taxon>
        <taxon>Ameiurus</taxon>
    </lineage>
</organism>
<reference evidence="4 5" key="1">
    <citation type="submission" date="2020-02" db="EMBL/GenBank/DDBJ databases">
        <title>A chromosome-scale genome assembly of the black bullhead catfish (Ameiurus melas).</title>
        <authorList>
            <person name="Wen M."/>
            <person name="Zham M."/>
            <person name="Cabau C."/>
            <person name="Klopp C."/>
            <person name="Donnadieu C."/>
            <person name="Roques C."/>
            <person name="Bouchez O."/>
            <person name="Lampietro C."/>
            <person name="Jouanno E."/>
            <person name="Herpin A."/>
            <person name="Louis A."/>
            <person name="Berthelot C."/>
            <person name="Parey E."/>
            <person name="Roest-Crollius H."/>
            <person name="Braasch I."/>
            <person name="Postlethwait J."/>
            <person name="Robinson-Rechavi M."/>
            <person name="Echchiki A."/>
            <person name="Begum T."/>
            <person name="Montfort J."/>
            <person name="Schartl M."/>
            <person name="Bobe J."/>
            <person name="Guiguen Y."/>
        </authorList>
    </citation>
    <scope>NUCLEOTIDE SEQUENCE [LARGE SCALE GENOMIC DNA]</scope>
    <source>
        <strain evidence="4">M_S1</strain>
        <tissue evidence="4">Blood</tissue>
    </source>
</reference>
<dbReference type="InterPro" id="IPR013783">
    <property type="entry name" value="Ig-like_fold"/>
</dbReference>
<accession>A0A7J6ABK9</accession>
<dbReference type="GO" id="GO:0005886">
    <property type="term" value="C:plasma membrane"/>
    <property type="evidence" value="ECO:0007669"/>
    <property type="project" value="TreeGrafter"/>
</dbReference>
<evidence type="ECO:0000256" key="1">
    <source>
        <dbReference type="ARBA" id="ARBA00023157"/>
    </source>
</evidence>
<dbReference type="Pfam" id="PF08205">
    <property type="entry name" value="C2-set_2"/>
    <property type="match status" value="1"/>
</dbReference>
<dbReference type="GO" id="GO:0016477">
    <property type="term" value="P:cell migration"/>
    <property type="evidence" value="ECO:0007669"/>
    <property type="project" value="TreeGrafter"/>
</dbReference>
<dbReference type="GO" id="GO:0042803">
    <property type="term" value="F:protein homodimerization activity"/>
    <property type="evidence" value="ECO:0007669"/>
    <property type="project" value="InterPro"/>
</dbReference>
<dbReference type="GO" id="GO:0098636">
    <property type="term" value="C:protein complex involved in cell adhesion"/>
    <property type="evidence" value="ECO:0007669"/>
    <property type="project" value="TreeGrafter"/>
</dbReference>
<evidence type="ECO:0000313" key="5">
    <source>
        <dbReference type="Proteomes" id="UP000593565"/>
    </source>
</evidence>
<proteinExistence type="predicted"/>
<dbReference type="GO" id="GO:0098632">
    <property type="term" value="F:cell-cell adhesion mediator activity"/>
    <property type="evidence" value="ECO:0007669"/>
    <property type="project" value="TreeGrafter"/>
</dbReference>
<evidence type="ECO:0000313" key="4">
    <source>
        <dbReference type="EMBL" id="KAF4080324.1"/>
    </source>
</evidence>
<dbReference type="GO" id="GO:0005178">
    <property type="term" value="F:integrin binding"/>
    <property type="evidence" value="ECO:0007669"/>
    <property type="project" value="TreeGrafter"/>
</dbReference>
<dbReference type="SUPFAM" id="SSF48726">
    <property type="entry name" value="Immunoglobulin"/>
    <property type="match status" value="2"/>
</dbReference>
<gene>
    <name evidence="4" type="ORF">AMELA_G00169010</name>
</gene>